<evidence type="ECO:0000256" key="1">
    <source>
        <dbReference type="ARBA" id="ARBA00022729"/>
    </source>
</evidence>
<gene>
    <name evidence="2" type="primary">LOC110692785</name>
</gene>
<reference evidence="2" key="2">
    <citation type="submission" date="2021-03" db="UniProtKB">
        <authorList>
            <consortium name="EnsemblPlants"/>
        </authorList>
    </citation>
    <scope>IDENTIFICATION</scope>
</reference>
<dbReference type="PANTHER" id="PTHR30222">
    <property type="entry name" value="SPERMIDINE/PUTRESCINE-BINDING PERIPLASMIC PROTEIN"/>
    <property type="match status" value="1"/>
</dbReference>
<protein>
    <submittedName>
        <fullName evidence="2">Uncharacterized protein</fullName>
    </submittedName>
</protein>
<dbReference type="SMR" id="A0A803MCV7"/>
<dbReference type="Pfam" id="PF13343">
    <property type="entry name" value="SBP_bac_6"/>
    <property type="match status" value="1"/>
</dbReference>
<keyword evidence="1" id="KW-0732">Signal</keyword>
<accession>A0A803MCV7</accession>
<dbReference type="AlphaFoldDB" id="A0A803MCV7"/>
<dbReference type="PANTHER" id="PTHR30222:SF17">
    <property type="entry name" value="SPERMIDINE_PUTRESCINE-BINDING PERIPLASMIC PROTEIN"/>
    <property type="match status" value="1"/>
</dbReference>
<dbReference type="Proteomes" id="UP000596660">
    <property type="component" value="Unplaced"/>
</dbReference>
<organism evidence="2 3">
    <name type="scientific">Chenopodium quinoa</name>
    <name type="common">Quinoa</name>
    <dbReference type="NCBI Taxonomy" id="63459"/>
    <lineage>
        <taxon>Eukaryota</taxon>
        <taxon>Viridiplantae</taxon>
        <taxon>Streptophyta</taxon>
        <taxon>Embryophyta</taxon>
        <taxon>Tracheophyta</taxon>
        <taxon>Spermatophyta</taxon>
        <taxon>Magnoliopsida</taxon>
        <taxon>eudicotyledons</taxon>
        <taxon>Gunneridae</taxon>
        <taxon>Pentapetalae</taxon>
        <taxon>Caryophyllales</taxon>
        <taxon>Chenopodiaceae</taxon>
        <taxon>Chenopodioideae</taxon>
        <taxon>Atripliceae</taxon>
        <taxon>Chenopodium</taxon>
    </lineage>
</organism>
<dbReference type="KEGG" id="cqi:110692785"/>
<dbReference type="RefSeq" id="XP_021725550.1">
    <property type="nucleotide sequence ID" value="XM_021869858.1"/>
</dbReference>
<dbReference type="EnsemblPlants" id="AUR62027300-RA">
    <property type="protein sequence ID" value="AUR62027300-RA:cds"/>
    <property type="gene ID" value="AUR62027300"/>
</dbReference>
<proteinExistence type="predicted"/>
<evidence type="ECO:0000313" key="3">
    <source>
        <dbReference type="Proteomes" id="UP000596660"/>
    </source>
</evidence>
<keyword evidence="3" id="KW-1185">Reference proteome</keyword>
<reference evidence="2" key="1">
    <citation type="journal article" date="2017" name="Nature">
        <title>The genome of Chenopodium quinoa.</title>
        <authorList>
            <person name="Jarvis D.E."/>
            <person name="Ho Y.S."/>
            <person name="Lightfoot D.J."/>
            <person name="Schmoeckel S.M."/>
            <person name="Li B."/>
            <person name="Borm T.J.A."/>
            <person name="Ohyanagi H."/>
            <person name="Mineta K."/>
            <person name="Michell C.T."/>
            <person name="Saber N."/>
            <person name="Kharbatia N.M."/>
            <person name="Rupper R.R."/>
            <person name="Sharp A.R."/>
            <person name="Dally N."/>
            <person name="Boughton B.A."/>
            <person name="Woo Y.H."/>
            <person name="Gao G."/>
            <person name="Schijlen E.G.W.M."/>
            <person name="Guo X."/>
            <person name="Momin A.A."/>
            <person name="Negrao S."/>
            <person name="Al-Babili S."/>
            <person name="Gehring C."/>
            <person name="Roessner U."/>
            <person name="Jung C."/>
            <person name="Murphy K."/>
            <person name="Arold S.T."/>
            <person name="Gojobori T."/>
            <person name="van der Linden C.G."/>
            <person name="van Loo E.N."/>
            <person name="Jellen E.N."/>
            <person name="Maughan P.J."/>
            <person name="Tester M."/>
        </authorList>
    </citation>
    <scope>NUCLEOTIDE SEQUENCE [LARGE SCALE GENOMIC DNA]</scope>
    <source>
        <strain evidence="2">cv. PI 614886</strain>
    </source>
</reference>
<sequence length="454" mass="50214">MALFSNNGCIEKLLPVDSTMKLVKPPLNCLYPAFACRRPTIVLPHKTLGFSRINASSNRQLDVSLSVSTSSKECLWFELPRAFVKASTSSLMLVALGIFTFSFSSKASNALAAVDPTTCPPLQEEIIAEDKVSERAVQNVDSEQQREEFEKWKSKTYALTVPLRVVALQGSVPPAWIKDFIQSQGKRLKLSVQFRGTLEDVYSELSRSISKVDASPKSAITADLITVGDSWLDLLINKSIIEPMQMAEDHDWFKGLSAKWKVLLFDSENYLKAFSVGDAWVAVGWSSDILPAAKRMSNVAVIAPTSGASLWADLWAVPATTKCPPMEKLGGRIRGPSPLIHQWLDFCLQPARELPFKQGVYPGSLPSALENVPSEVLPKGAPKLTTNLISGIPPPDILHKCEFLEPLSESALTDYEWLITTTEKPRHGFIQQIFTNAFHATKMKLPSLRKKIDD</sequence>
<evidence type="ECO:0000313" key="2">
    <source>
        <dbReference type="EnsemblPlants" id="AUR62027300-RA:cds"/>
    </source>
</evidence>
<name>A0A803MCV7_CHEQI</name>
<dbReference type="Gene3D" id="3.40.190.10">
    <property type="entry name" value="Periplasmic binding protein-like II"/>
    <property type="match status" value="1"/>
</dbReference>
<dbReference type="OrthoDB" id="10266693at2759"/>
<dbReference type="GeneID" id="110692785"/>
<dbReference type="Gramene" id="AUR62027300-RA">
    <property type="protein sequence ID" value="AUR62027300-RA:cds"/>
    <property type="gene ID" value="AUR62027300"/>
</dbReference>
<dbReference type="SUPFAM" id="SSF53850">
    <property type="entry name" value="Periplasmic binding protein-like II"/>
    <property type="match status" value="1"/>
</dbReference>